<reference evidence="1" key="1">
    <citation type="submission" date="2021-06" db="EMBL/GenBank/DDBJ databases">
        <authorList>
            <person name="Kallberg Y."/>
            <person name="Tangrot J."/>
            <person name="Rosling A."/>
        </authorList>
    </citation>
    <scope>NUCLEOTIDE SEQUENCE</scope>
    <source>
        <strain evidence="1">MA461A</strain>
    </source>
</reference>
<evidence type="ECO:0000313" key="2">
    <source>
        <dbReference type="Proteomes" id="UP000789920"/>
    </source>
</evidence>
<dbReference type="Proteomes" id="UP000789920">
    <property type="component" value="Unassembled WGS sequence"/>
</dbReference>
<proteinExistence type="predicted"/>
<keyword evidence="2" id="KW-1185">Reference proteome</keyword>
<protein>
    <submittedName>
        <fullName evidence="1">24535_t:CDS:1</fullName>
    </submittedName>
</protein>
<name>A0ACA9MCM5_9GLOM</name>
<organism evidence="1 2">
    <name type="scientific">Racocetra persica</name>
    <dbReference type="NCBI Taxonomy" id="160502"/>
    <lineage>
        <taxon>Eukaryota</taxon>
        <taxon>Fungi</taxon>
        <taxon>Fungi incertae sedis</taxon>
        <taxon>Mucoromycota</taxon>
        <taxon>Glomeromycotina</taxon>
        <taxon>Glomeromycetes</taxon>
        <taxon>Diversisporales</taxon>
        <taxon>Gigasporaceae</taxon>
        <taxon>Racocetra</taxon>
    </lineage>
</organism>
<accession>A0ACA9MCM5</accession>
<evidence type="ECO:0000313" key="1">
    <source>
        <dbReference type="EMBL" id="CAG8583885.1"/>
    </source>
</evidence>
<dbReference type="EMBL" id="CAJVQC010007783">
    <property type="protein sequence ID" value="CAG8583885.1"/>
    <property type="molecule type" value="Genomic_DNA"/>
</dbReference>
<sequence>KDEFPDEITPSGLSLERQWYLFEEVRPHIQNLSKRDFYCPRPQQAKPKKQNK</sequence>
<comment type="caution">
    <text evidence="1">The sequence shown here is derived from an EMBL/GenBank/DDBJ whole genome shotgun (WGS) entry which is preliminary data.</text>
</comment>
<gene>
    <name evidence="1" type="ORF">RPERSI_LOCUS5263</name>
</gene>
<feature type="non-terminal residue" evidence="1">
    <location>
        <position position="1"/>
    </location>
</feature>